<evidence type="ECO:0000313" key="1">
    <source>
        <dbReference type="EMBL" id="RMM02022.1"/>
    </source>
</evidence>
<gene>
    <name evidence="1" type="ORF">APX70_07394</name>
</gene>
<evidence type="ECO:0000313" key="2">
    <source>
        <dbReference type="Proteomes" id="UP000282378"/>
    </source>
</evidence>
<dbReference type="EMBL" id="RBNL01000445">
    <property type="protein sequence ID" value="RMM02022.1"/>
    <property type="molecule type" value="Genomic_DNA"/>
</dbReference>
<protein>
    <submittedName>
        <fullName evidence="1">Uncharacterized protein</fullName>
    </submittedName>
</protein>
<proteinExistence type="predicted"/>
<comment type="caution">
    <text evidence="1">The sequence shown here is derived from an EMBL/GenBank/DDBJ whole genome shotgun (WGS) entry which is preliminary data.</text>
</comment>
<feature type="non-terminal residue" evidence="1">
    <location>
        <position position="31"/>
    </location>
</feature>
<dbReference type="AlphaFoldDB" id="A0A3M3ANS2"/>
<name>A0A3M3ANS2_PSEYM</name>
<organism evidence="1 2">
    <name type="scientific">Pseudomonas syringae pv. maculicola</name>
    <dbReference type="NCBI Taxonomy" id="59511"/>
    <lineage>
        <taxon>Bacteria</taxon>
        <taxon>Pseudomonadati</taxon>
        <taxon>Pseudomonadota</taxon>
        <taxon>Gammaproteobacteria</taxon>
        <taxon>Pseudomonadales</taxon>
        <taxon>Pseudomonadaceae</taxon>
        <taxon>Pseudomonas</taxon>
    </lineage>
</organism>
<sequence length="31" mass="3386">MNITTFAKRLCLLVPLIITPAAWAAEQMTPA</sequence>
<accession>A0A3M3ANS2</accession>
<reference evidence="1 2" key="1">
    <citation type="submission" date="2018-08" db="EMBL/GenBank/DDBJ databases">
        <title>Recombination of ecologically and evolutionarily significant loci maintains genetic cohesion in the Pseudomonas syringae species complex.</title>
        <authorList>
            <person name="Dillon M."/>
            <person name="Thakur S."/>
            <person name="Almeida R.N.D."/>
            <person name="Weir B.S."/>
            <person name="Guttman D.S."/>
        </authorList>
    </citation>
    <scope>NUCLEOTIDE SEQUENCE [LARGE SCALE GENOMIC DNA]</scope>
    <source>
        <strain evidence="1 2">88_10</strain>
    </source>
</reference>
<dbReference type="Proteomes" id="UP000282378">
    <property type="component" value="Unassembled WGS sequence"/>
</dbReference>